<dbReference type="EMBL" id="VJMJ01000048">
    <property type="protein sequence ID" value="KAF0740666.1"/>
    <property type="molecule type" value="Genomic_DNA"/>
</dbReference>
<gene>
    <name evidence="1" type="ORF">Ae201684_004038</name>
</gene>
<name>A0A6G0XK07_9STRA</name>
<dbReference type="AlphaFoldDB" id="A0A6G0XK07"/>
<evidence type="ECO:0000313" key="2">
    <source>
        <dbReference type="Proteomes" id="UP000481153"/>
    </source>
</evidence>
<accession>A0A6G0XK07</accession>
<protein>
    <submittedName>
        <fullName evidence="1">Uncharacterized protein</fullName>
    </submittedName>
</protein>
<organism evidence="1 2">
    <name type="scientific">Aphanomyces euteiches</name>
    <dbReference type="NCBI Taxonomy" id="100861"/>
    <lineage>
        <taxon>Eukaryota</taxon>
        <taxon>Sar</taxon>
        <taxon>Stramenopiles</taxon>
        <taxon>Oomycota</taxon>
        <taxon>Saprolegniomycetes</taxon>
        <taxon>Saprolegniales</taxon>
        <taxon>Verrucalvaceae</taxon>
        <taxon>Aphanomyces</taxon>
    </lineage>
</organism>
<proteinExistence type="predicted"/>
<keyword evidence="2" id="KW-1185">Reference proteome</keyword>
<comment type="caution">
    <text evidence="1">The sequence shown here is derived from an EMBL/GenBank/DDBJ whole genome shotgun (WGS) entry which is preliminary data.</text>
</comment>
<reference evidence="1 2" key="1">
    <citation type="submission" date="2019-07" db="EMBL/GenBank/DDBJ databases">
        <title>Genomics analysis of Aphanomyces spp. identifies a new class of oomycete effector associated with host adaptation.</title>
        <authorList>
            <person name="Gaulin E."/>
        </authorList>
    </citation>
    <scope>NUCLEOTIDE SEQUENCE [LARGE SCALE GENOMIC DNA]</scope>
    <source>
        <strain evidence="1 2">ATCC 201684</strain>
    </source>
</reference>
<sequence length="152" mass="18322">MTTQEKEFRELFLVQKAYSRCIQRILRAAQLDFPTTAMYLQTVYNQLERRLKHLRQHNPTKRTSKREEYSLDMTEISFDMDIFMDEFQGLVQEYDLYWRTLQSTVWTCLTCKVLMKPKSHVNRMILSESFCGSLRADRRKASPRHRICIELN</sequence>
<evidence type="ECO:0000313" key="1">
    <source>
        <dbReference type="EMBL" id="KAF0740666.1"/>
    </source>
</evidence>
<dbReference type="Proteomes" id="UP000481153">
    <property type="component" value="Unassembled WGS sequence"/>
</dbReference>